<dbReference type="PANTHER" id="PTHR31279">
    <property type="entry name" value="PROTEIN EXORDIUM-LIKE 5"/>
    <property type="match status" value="1"/>
</dbReference>
<dbReference type="PANTHER" id="PTHR31279:SF13">
    <property type="entry name" value="PROTEIN EXORDIUM-LIKE 6"/>
    <property type="match status" value="1"/>
</dbReference>
<feature type="signal peptide" evidence="6">
    <location>
        <begin position="1"/>
        <end position="22"/>
    </location>
</feature>
<organism evidence="7 8">
    <name type="scientific">Microthlaspi erraticum</name>
    <dbReference type="NCBI Taxonomy" id="1685480"/>
    <lineage>
        <taxon>Eukaryota</taxon>
        <taxon>Viridiplantae</taxon>
        <taxon>Streptophyta</taxon>
        <taxon>Embryophyta</taxon>
        <taxon>Tracheophyta</taxon>
        <taxon>Spermatophyta</taxon>
        <taxon>Magnoliopsida</taxon>
        <taxon>eudicotyledons</taxon>
        <taxon>Gunneridae</taxon>
        <taxon>Pentapetalae</taxon>
        <taxon>rosids</taxon>
        <taxon>malvids</taxon>
        <taxon>Brassicales</taxon>
        <taxon>Brassicaceae</taxon>
        <taxon>Coluteocarpeae</taxon>
        <taxon>Microthlaspi</taxon>
    </lineage>
</organism>
<dbReference type="Proteomes" id="UP000467841">
    <property type="component" value="Unassembled WGS sequence"/>
</dbReference>
<name>A0A6D2JC66_9BRAS</name>
<accession>A0A6D2JC66</accession>
<gene>
    <name evidence="7" type="ORF">MERR_LOCUS25753</name>
</gene>
<evidence type="ECO:0000256" key="1">
    <source>
        <dbReference type="ARBA" id="ARBA00004271"/>
    </source>
</evidence>
<evidence type="ECO:0000256" key="4">
    <source>
        <dbReference type="ARBA" id="ARBA00022729"/>
    </source>
</evidence>
<dbReference type="EMBL" id="CACVBM020001196">
    <property type="protein sequence ID" value="CAA7038518.1"/>
    <property type="molecule type" value="Genomic_DNA"/>
</dbReference>
<keyword evidence="4 6" id="KW-0732">Signal</keyword>
<dbReference type="Pfam" id="PF04674">
    <property type="entry name" value="Phi_1"/>
    <property type="match status" value="1"/>
</dbReference>
<evidence type="ECO:0008006" key="9">
    <source>
        <dbReference type="Google" id="ProtNLM"/>
    </source>
</evidence>
<evidence type="ECO:0000256" key="2">
    <source>
        <dbReference type="ARBA" id="ARBA00022523"/>
    </source>
</evidence>
<evidence type="ECO:0000313" key="8">
    <source>
        <dbReference type="Proteomes" id="UP000467841"/>
    </source>
</evidence>
<proteinExistence type="inferred from homology"/>
<evidence type="ECO:0000256" key="5">
    <source>
        <dbReference type="ARBA" id="ARBA00023591"/>
    </source>
</evidence>
<keyword evidence="3" id="KW-0964">Secreted</keyword>
<comment type="caution">
    <text evidence="7">The sequence shown here is derived from an EMBL/GenBank/DDBJ whole genome shotgun (WGS) entry which is preliminary data.</text>
</comment>
<evidence type="ECO:0000256" key="3">
    <source>
        <dbReference type="ARBA" id="ARBA00022525"/>
    </source>
</evidence>
<dbReference type="InterPro" id="IPR006766">
    <property type="entry name" value="EXORDIUM-like"/>
</dbReference>
<keyword evidence="8" id="KW-1185">Reference proteome</keyword>
<sequence length="326" mass="35854">MASSSSSLSVITFLLLVPLCFSRESPSQLPNGTLDLSLLWYGQFTPIQKERVQDFIESLNFDAKEGLDPKVSSWWKVVESYQESYEVKEIYRQKEKSNKTVAPRIIKVKVVRSYVDEKMKYGTDLTIDNGEKLVETAIGNMSKVVPVVLLAAEVKAHGVGFCKGTCQQYALHTIKGQKKPQPYIMVSNPELQCPGECAWPFHMADKGPHGMTYQPPSGELGADALVIQLATGLADLVANPASTESLFKSELPYNNADGNHSSSTYILDPATLCTRVFGSGAFPGFTGKIRIDPLTGGAFNSHGINHLKFLIPSVWDPKTKSCWTPM</sequence>
<feature type="chain" id="PRO_5025623601" description="Protein EXORDIUM-like 6" evidence="6">
    <location>
        <begin position="23"/>
        <end position="326"/>
    </location>
</feature>
<comment type="subcellular location">
    <subcellularLocation>
        <location evidence="1">Secreted</location>
        <location evidence="1">Extracellular space</location>
        <location evidence="1">Apoplast</location>
    </subcellularLocation>
</comment>
<comment type="similarity">
    <text evidence="5">Belongs to the EXORDIUM family.</text>
</comment>
<reference evidence="7" key="1">
    <citation type="submission" date="2020-01" db="EMBL/GenBank/DDBJ databases">
        <authorList>
            <person name="Mishra B."/>
        </authorList>
    </citation>
    <scope>NUCLEOTIDE SEQUENCE [LARGE SCALE GENOMIC DNA]</scope>
</reference>
<keyword evidence="2" id="KW-0052">Apoplast</keyword>
<dbReference type="AlphaFoldDB" id="A0A6D2JC66"/>
<dbReference type="GO" id="GO:0048046">
    <property type="term" value="C:apoplast"/>
    <property type="evidence" value="ECO:0007669"/>
    <property type="project" value="UniProtKB-SubCell"/>
</dbReference>
<dbReference type="OrthoDB" id="47374at2759"/>
<evidence type="ECO:0000313" key="7">
    <source>
        <dbReference type="EMBL" id="CAA7038518.1"/>
    </source>
</evidence>
<protein>
    <recommendedName>
        <fullName evidence="9">Protein EXORDIUM-like 6</fullName>
    </recommendedName>
</protein>
<evidence type="ECO:0000256" key="6">
    <source>
        <dbReference type="SAM" id="SignalP"/>
    </source>
</evidence>